<accession>A0A4S4FK43</accession>
<proteinExistence type="predicted"/>
<dbReference type="InterPro" id="IPR012334">
    <property type="entry name" value="Pectin_lyas_fold"/>
</dbReference>
<feature type="region of interest" description="Disordered" evidence="1">
    <location>
        <begin position="33"/>
        <end position="53"/>
    </location>
</feature>
<dbReference type="AlphaFoldDB" id="A0A4S4FK43"/>
<reference evidence="2 3" key="1">
    <citation type="submission" date="2019-04" db="EMBL/GenBank/DDBJ databases">
        <authorList>
            <person name="Jiang L."/>
        </authorList>
    </citation>
    <scope>NUCLEOTIDE SEQUENCE [LARGE SCALE GENOMIC DNA]</scope>
    <source>
        <strain evidence="2 3">YIM 131853</strain>
    </source>
</reference>
<dbReference type="SUPFAM" id="SSF51126">
    <property type="entry name" value="Pectin lyase-like"/>
    <property type="match status" value="1"/>
</dbReference>
<dbReference type="OrthoDB" id="505641at2"/>
<protein>
    <recommendedName>
        <fullName evidence="4">Right handed beta helix domain-containing protein</fullName>
    </recommendedName>
</protein>
<organism evidence="2 3">
    <name type="scientific">Naasia lichenicola</name>
    <dbReference type="NCBI Taxonomy" id="2565933"/>
    <lineage>
        <taxon>Bacteria</taxon>
        <taxon>Bacillati</taxon>
        <taxon>Actinomycetota</taxon>
        <taxon>Actinomycetes</taxon>
        <taxon>Micrococcales</taxon>
        <taxon>Microbacteriaceae</taxon>
        <taxon>Naasia</taxon>
    </lineage>
</organism>
<evidence type="ECO:0000313" key="2">
    <source>
        <dbReference type="EMBL" id="THG30793.1"/>
    </source>
</evidence>
<keyword evidence="3" id="KW-1185">Reference proteome</keyword>
<dbReference type="EMBL" id="SSSM01000004">
    <property type="protein sequence ID" value="THG30793.1"/>
    <property type="molecule type" value="Genomic_DNA"/>
</dbReference>
<dbReference type="Gene3D" id="2.160.20.10">
    <property type="entry name" value="Single-stranded right-handed beta-helix, Pectin lyase-like"/>
    <property type="match status" value="1"/>
</dbReference>
<sequence>MTFGALAVVVAVVVGIIGVIAANHTATGGPGGDGIGAAAAPAPSSTVESTPAPEDTMLENPNGAGVPSGIYLKPVYHDLKITKAGTVVEGLDLHGRIIVKAENVTIRNSIIRGADSGSKHGMIDARDGFANLVVENVEIVPTVSSLYVNGIMGYNFTLRGSNVHEVIDQVDITGPNVLIEGNWFHDNLHYLVDPTHENGPSHDDNIEVFVVENLVVKDNYMSGQDNANLQLSQLRGIIKNVSFTGNHVSGGWCSLNFSEKDLGPIQGISVMDNVFTGNTTIPNCQVIVPNTTTVAISGNTYPDGSSANFVKRG</sequence>
<dbReference type="RefSeq" id="WP_136427206.1">
    <property type="nucleotide sequence ID" value="NZ_SSSM01000004.1"/>
</dbReference>
<dbReference type="Proteomes" id="UP000309133">
    <property type="component" value="Unassembled WGS sequence"/>
</dbReference>
<evidence type="ECO:0008006" key="4">
    <source>
        <dbReference type="Google" id="ProtNLM"/>
    </source>
</evidence>
<evidence type="ECO:0000313" key="3">
    <source>
        <dbReference type="Proteomes" id="UP000309133"/>
    </source>
</evidence>
<name>A0A4S4FK43_9MICO</name>
<dbReference type="InterPro" id="IPR011050">
    <property type="entry name" value="Pectin_lyase_fold/virulence"/>
</dbReference>
<comment type="caution">
    <text evidence="2">The sequence shown here is derived from an EMBL/GenBank/DDBJ whole genome shotgun (WGS) entry which is preliminary data.</text>
</comment>
<gene>
    <name evidence="2" type="ORF">E6C64_09145</name>
</gene>
<evidence type="ECO:0000256" key="1">
    <source>
        <dbReference type="SAM" id="MobiDB-lite"/>
    </source>
</evidence>
<feature type="compositionally biased region" description="Low complexity" evidence="1">
    <location>
        <begin position="36"/>
        <end position="53"/>
    </location>
</feature>